<protein>
    <submittedName>
        <fullName evidence="1">Uncharacterized protein</fullName>
    </submittedName>
</protein>
<accession>A0A6C0BZ23</accession>
<evidence type="ECO:0000313" key="1">
    <source>
        <dbReference type="EMBL" id="QHS97342.1"/>
    </source>
</evidence>
<dbReference type="EMBL" id="MN739293">
    <property type="protein sequence ID" value="QHS97342.1"/>
    <property type="molecule type" value="Genomic_DNA"/>
</dbReference>
<reference evidence="1" key="1">
    <citation type="journal article" date="2020" name="Nature">
        <title>Giant virus diversity and host interactions through global metagenomics.</title>
        <authorList>
            <person name="Schulz F."/>
            <person name="Roux S."/>
            <person name="Paez-Espino D."/>
            <person name="Jungbluth S."/>
            <person name="Walsh D.A."/>
            <person name="Denef V.J."/>
            <person name="McMahon K.D."/>
            <person name="Konstantinidis K.T."/>
            <person name="Eloe-Fadrosh E.A."/>
            <person name="Kyrpides N.C."/>
            <person name="Woyke T."/>
        </authorList>
    </citation>
    <scope>NUCLEOTIDE SEQUENCE</scope>
    <source>
        <strain evidence="1">GVMAG-M-3300020169-51</strain>
    </source>
</reference>
<proteinExistence type="predicted"/>
<dbReference type="AlphaFoldDB" id="A0A6C0BZ23"/>
<organism evidence="1">
    <name type="scientific">viral metagenome</name>
    <dbReference type="NCBI Taxonomy" id="1070528"/>
    <lineage>
        <taxon>unclassified sequences</taxon>
        <taxon>metagenomes</taxon>
        <taxon>organismal metagenomes</taxon>
    </lineage>
</organism>
<sequence length="154" mass="18744">MLQEVDFNNEKLSEDPILNEILIQERYLKENYKEEDFLKNEKTREILTENFIENFERKLCSNLEFFYERERLEHRDSVSNMFHYDTNGSFFSELKGIIYEHIKPRYNLEILYNSPHLAKHMINNSNVKKKATRESKIIEKKEIIDNSFNWAKNI</sequence>
<name>A0A6C0BZ23_9ZZZZ</name>